<evidence type="ECO:0000313" key="12">
    <source>
        <dbReference type="Proteomes" id="UP000554482"/>
    </source>
</evidence>
<dbReference type="PANTHER" id="PTHR31384:SF5">
    <property type="entry name" value="AUXIN RESPONSE FACTOR 3"/>
    <property type="match status" value="1"/>
</dbReference>
<keyword evidence="7 8" id="KW-0927">Auxin signaling pathway</keyword>
<evidence type="ECO:0000256" key="2">
    <source>
        <dbReference type="ARBA" id="ARBA00007853"/>
    </source>
</evidence>
<dbReference type="FunFam" id="2.40.330.10:FF:000001">
    <property type="entry name" value="Auxin response factor"/>
    <property type="match status" value="1"/>
</dbReference>
<dbReference type="SMART" id="SM01019">
    <property type="entry name" value="B3"/>
    <property type="match status" value="1"/>
</dbReference>
<comment type="subcellular location">
    <subcellularLocation>
        <location evidence="1 8">Nucleus</location>
    </subcellularLocation>
</comment>
<dbReference type="Pfam" id="PF06507">
    <property type="entry name" value="ARF_AD"/>
    <property type="match status" value="1"/>
</dbReference>
<keyword evidence="12" id="KW-1185">Reference proteome</keyword>
<proteinExistence type="inferred from homology"/>
<keyword evidence="6 8" id="KW-0539">Nucleus</keyword>
<dbReference type="GO" id="GO:0006355">
    <property type="term" value="P:regulation of DNA-templated transcription"/>
    <property type="evidence" value="ECO:0007669"/>
    <property type="project" value="InterPro"/>
</dbReference>
<protein>
    <recommendedName>
        <fullName evidence="8">Auxin response factor</fullName>
    </recommendedName>
</protein>
<comment type="subunit">
    <text evidence="8">Homodimers and heterodimers.</text>
</comment>
<dbReference type="OrthoDB" id="624437at2759"/>
<dbReference type="FunFam" id="2.30.30.1040:FF:000001">
    <property type="entry name" value="Auxin response factor"/>
    <property type="match status" value="1"/>
</dbReference>
<feature type="domain" description="PB1" evidence="10">
    <location>
        <begin position="751"/>
        <end position="835"/>
    </location>
</feature>
<dbReference type="InterPro" id="IPR010525">
    <property type="entry name" value="ARF_dom"/>
</dbReference>
<dbReference type="PROSITE" id="PS50863">
    <property type="entry name" value="B3"/>
    <property type="match status" value="1"/>
</dbReference>
<organism evidence="11 12">
    <name type="scientific">Thalictrum thalictroides</name>
    <name type="common">Rue-anemone</name>
    <name type="synonym">Anemone thalictroides</name>
    <dbReference type="NCBI Taxonomy" id="46969"/>
    <lineage>
        <taxon>Eukaryota</taxon>
        <taxon>Viridiplantae</taxon>
        <taxon>Streptophyta</taxon>
        <taxon>Embryophyta</taxon>
        <taxon>Tracheophyta</taxon>
        <taxon>Spermatophyta</taxon>
        <taxon>Magnoliopsida</taxon>
        <taxon>Ranunculales</taxon>
        <taxon>Ranunculaceae</taxon>
        <taxon>Thalictroideae</taxon>
        <taxon>Thalictrum</taxon>
    </lineage>
</organism>
<dbReference type="SUPFAM" id="SSF101936">
    <property type="entry name" value="DNA-binding pseudobarrel domain"/>
    <property type="match status" value="1"/>
</dbReference>
<feature type="domain" description="TF-B3" evidence="9">
    <location>
        <begin position="177"/>
        <end position="279"/>
    </location>
</feature>
<name>A0A7J6VHM4_THATH</name>
<evidence type="ECO:0000256" key="7">
    <source>
        <dbReference type="ARBA" id="ARBA00023294"/>
    </source>
</evidence>
<dbReference type="SUPFAM" id="SSF54277">
    <property type="entry name" value="CAD &amp; PB1 domains"/>
    <property type="match status" value="1"/>
</dbReference>
<dbReference type="Pfam" id="PF02362">
    <property type="entry name" value="B3"/>
    <property type="match status" value="1"/>
</dbReference>
<accession>A0A7J6VHM4</accession>
<comment type="function">
    <text evidence="8">Auxin response factors (ARFs) are transcriptional factors that bind specifically to the DNA sequence 5'-TGTCTC-3' found in the auxin-responsive promoter elements (AuxREs).</text>
</comment>
<dbReference type="InterPro" id="IPR044835">
    <property type="entry name" value="ARF_plant"/>
</dbReference>
<dbReference type="Gene3D" id="2.40.330.10">
    <property type="entry name" value="DNA-binding pseudobarrel domain"/>
    <property type="match status" value="1"/>
</dbReference>
<dbReference type="Gene3D" id="3.10.20.90">
    <property type="entry name" value="Phosphatidylinositol 3-kinase Catalytic Subunit, Chain A, domain 1"/>
    <property type="match status" value="1"/>
</dbReference>
<evidence type="ECO:0000313" key="11">
    <source>
        <dbReference type="EMBL" id="KAF5183690.1"/>
    </source>
</evidence>
<evidence type="ECO:0000256" key="8">
    <source>
        <dbReference type="RuleBase" id="RU004561"/>
    </source>
</evidence>
<dbReference type="GO" id="GO:0003677">
    <property type="term" value="F:DNA binding"/>
    <property type="evidence" value="ECO:0007669"/>
    <property type="project" value="UniProtKB-KW"/>
</dbReference>
<keyword evidence="4 8" id="KW-0238">DNA-binding</keyword>
<comment type="caution">
    <text evidence="11">The sequence shown here is derived from an EMBL/GenBank/DDBJ whole genome shotgun (WGS) entry which is preliminary data.</text>
</comment>
<evidence type="ECO:0000256" key="5">
    <source>
        <dbReference type="ARBA" id="ARBA00023163"/>
    </source>
</evidence>
<dbReference type="CDD" id="cd10017">
    <property type="entry name" value="B3_DNA"/>
    <property type="match status" value="1"/>
</dbReference>
<evidence type="ECO:0000256" key="4">
    <source>
        <dbReference type="ARBA" id="ARBA00023125"/>
    </source>
</evidence>
<dbReference type="Proteomes" id="UP000554482">
    <property type="component" value="Unassembled WGS sequence"/>
</dbReference>
<evidence type="ECO:0000256" key="3">
    <source>
        <dbReference type="ARBA" id="ARBA00023015"/>
    </source>
</evidence>
<evidence type="ECO:0000259" key="10">
    <source>
        <dbReference type="PROSITE" id="PS51745"/>
    </source>
</evidence>
<dbReference type="PROSITE" id="PS51745">
    <property type="entry name" value="PB1"/>
    <property type="match status" value="1"/>
</dbReference>
<dbReference type="PANTHER" id="PTHR31384">
    <property type="entry name" value="AUXIN RESPONSE FACTOR 4-RELATED"/>
    <property type="match status" value="1"/>
</dbReference>
<evidence type="ECO:0000256" key="1">
    <source>
        <dbReference type="ARBA" id="ARBA00004123"/>
    </source>
</evidence>
<dbReference type="InterPro" id="IPR003340">
    <property type="entry name" value="B3_DNA-bd"/>
</dbReference>
<dbReference type="InterPro" id="IPR015300">
    <property type="entry name" value="DNA-bd_pseudobarrel_sf"/>
</dbReference>
<evidence type="ECO:0000259" key="9">
    <source>
        <dbReference type="PROSITE" id="PS50863"/>
    </source>
</evidence>
<dbReference type="EMBL" id="JABWDY010033074">
    <property type="protein sequence ID" value="KAF5183690.1"/>
    <property type="molecule type" value="Genomic_DNA"/>
</dbReference>
<dbReference type="Gene3D" id="2.30.30.1040">
    <property type="match status" value="1"/>
</dbReference>
<dbReference type="GO" id="GO:0005634">
    <property type="term" value="C:nucleus"/>
    <property type="evidence" value="ECO:0007669"/>
    <property type="project" value="UniProtKB-SubCell"/>
</dbReference>
<dbReference type="InterPro" id="IPR053793">
    <property type="entry name" value="PB1-like"/>
</dbReference>
<sequence>MGVGFDLNNAIIDDDDEEGSTATVADALEGSTGSIKPSSSSSSSTASLVSASTNTVGSVLSSSSSSDVSLELWHACAGPLISLPKKGSIVVYFPQGHLEQISEYPVAKFYDLPPQVFCRVVDVKLHAEVATDEVYAQVSLLPESEQFELKLKKGEIDEDLEDEEIDGLGKSITPHMFCKTLTASDTSTHGGFSVPRRAAEDCFPPLDYKQQRPWQELGAKDLHGVEWKFRHIYRGQPRRHLLTTGWSAFVNKKKLVSGDAVLFLRGDNGDLKLGIRRAAQVKCGLPSSVLCTQSLNVGTVAAVPPAISTKSVFNIYYNPRASSSQFIIPFHKYSKSLNHSFSVGMRFKMRFETDEAAERRYMGMITGVADLDPVRWPGSKWRCLVVRWDEDIVRNRQKRVSPWDIEHSGSVLASNHYLASGSKRIRTDLPSPNPSFPASNQAGLSDFGESLGFQKVLQGQEYMGFTSPYTGNPIQNHHLSEVRKCIPGWNDMGMARMGSGTVIQPGNSYVSYKGIGFGESVRFHKVLQGQEIFPKPPQERALVEWVQDNGGFGANNGVHGTIVENGWPAMMRGGGTHVRHSGTSLQASSPSSVLRFQQANTPVSYSDALYGTCHQKEESKNSFGLYNASKSFSGKLASSSPYGCQDKLEVFNSLYASNSSKVRNEIGSLRPPVSHVTQKALRVSQGRPTGRGVCRLFGFSLGEESDVANIEDTTTPITSPCITENLNLDILPSHVEQLQFKPPVLIETFGRSCTKVHKQGSVVGRSIDLTKLDGYDDLISELECLFNMKGLLNDPKKGWRIVYTGREDDMMLVGDDPWKEFRNIVSEILIYTYDDEVLMTAEVKGNDAHSFSEDVLGIIRISEFSSAS</sequence>
<dbReference type="AlphaFoldDB" id="A0A7J6VHM4"/>
<comment type="similarity">
    <text evidence="2 8">Belongs to the ARF family.</text>
</comment>
<dbReference type="GO" id="GO:0009734">
    <property type="term" value="P:auxin-activated signaling pathway"/>
    <property type="evidence" value="ECO:0007669"/>
    <property type="project" value="UniProtKB-KW"/>
</dbReference>
<gene>
    <name evidence="11" type="ORF">FRX31_026725</name>
</gene>
<reference evidence="11 12" key="1">
    <citation type="submission" date="2020-06" db="EMBL/GenBank/DDBJ databases">
        <title>Transcriptomic and genomic resources for Thalictrum thalictroides and T. hernandezii: Facilitating candidate gene discovery in an emerging model plant lineage.</title>
        <authorList>
            <person name="Arias T."/>
            <person name="Riano-Pachon D.M."/>
            <person name="Di Stilio V.S."/>
        </authorList>
    </citation>
    <scope>NUCLEOTIDE SEQUENCE [LARGE SCALE GENOMIC DNA]</scope>
    <source>
        <strain evidence="12">cv. WT478/WT964</strain>
        <tissue evidence="11">Leaves</tissue>
    </source>
</reference>
<keyword evidence="3 8" id="KW-0805">Transcription regulation</keyword>
<keyword evidence="5 8" id="KW-0804">Transcription</keyword>
<evidence type="ECO:0000256" key="6">
    <source>
        <dbReference type="ARBA" id="ARBA00023242"/>
    </source>
</evidence>